<keyword evidence="6 9" id="KW-1133">Transmembrane helix</keyword>
<feature type="transmembrane region" description="Helical" evidence="9">
    <location>
        <begin position="362"/>
        <end position="380"/>
    </location>
</feature>
<feature type="transmembrane region" description="Helical" evidence="9">
    <location>
        <begin position="117"/>
        <end position="139"/>
    </location>
</feature>
<keyword evidence="4 12" id="KW-0808">Transferase</keyword>
<feature type="transmembrane region" description="Helical" evidence="9">
    <location>
        <begin position="16"/>
        <end position="34"/>
    </location>
</feature>
<dbReference type="GO" id="GO:0010041">
    <property type="term" value="P:response to iron(III) ion"/>
    <property type="evidence" value="ECO:0007669"/>
    <property type="project" value="TreeGrafter"/>
</dbReference>
<evidence type="ECO:0000256" key="4">
    <source>
        <dbReference type="ARBA" id="ARBA00022679"/>
    </source>
</evidence>
<dbReference type="Proteomes" id="UP000295117">
    <property type="component" value="Unassembled WGS sequence"/>
</dbReference>
<feature type="transmembrane region" description="Helical" evidence="9">
    <location>
        <begin position="448"/>
        <end position="467"/>
    </location>
</feature>
<evidence type="ECO:0000259" key="10">
    <source>
        <dbReference type="Pfam" id="PF13231"/>
    </source>
</evidence>
<feature type="region of interest" description="Disordered" evidence="8">
    <location>
        <begin position="483"/>
        <end position="504"/>
    </location>
</feature>
<feature type="transmembrane region" description="Helical" evidence="9">
    <location>
        <begin position="92"/>
        <end position="111"/>
    </location>
</feature>
<evidence type="ECO:0000313" key="12">
    <source>
        <dbReference type="EMBL" id="TDZ80112.1"/>
    </source>
</evidence>
<feature type="domain" description="Putative mannosyltransferase YkcA/B-like C-terminal" evidence="11">
    <location>
        <begin position="517"/>
        <end position="614"/>
    </location>
</feature>
<dbReference type="PANTHER" id="PTHR33908:SF3">
    <property type="entry name" value="UNDECAPRENYL PHOSPHATE-ALPHA-4-AMINO-4-DEOXY-L-ARABINOSE ARABINOSYL TRANSFERASE"/>
    <property type="match status" value="1"/>
</dbReference>
<evidence type="ECO:0000256" key="6">
    <source>
        <dbReference type="ARBA" id="ARBA00022989"/>
    </source>
</evidence>
<feature type="transmembrane region" description="Helical" evidence="9">
    <location>
        <begin position="215"/>
        <end position="233"/>
    </location>
</feature>
<feature type="transmembrane region" description="Helical" evidence="9">
    <location>
        <begin position="335"/>
        <end position="356"/>
    </location>
</feature>
<evidence type="ECO:0000256" key="8">
    <source>
        <dbReference type="SAM" id="MobiDB-lite"/>
    </source>
</evidence>
<feature type="domain" description="Glycosyltransferase RgtA/B/C/D-like" evidence="10">
    <location>
        <begin position="71"/>
        <end position="228"/>
    </location>
</feature>
<dbReference type="GO" id="GO:0016763">
    <property type="term" value="F:pentosyltransferase activity"/>
    <property type="evidence" value="ECO:0007669"/>
    <property type="project" value="TreeGrafter"/>
</dbReference>
<evidence type="ECO:0000259" key="11">
    <source>
        <dbReference type="Pfam" id="PF24878"/>
    </source>
</evidence>
<sequence>MSLQNSDAPIAGRERWRFALLLVVTAAAWLYGLGRNGWANAYYSAAVQAGTQSWKAFLFGSADGGNAITVDKPPAALWPMEISARIFGVNSWSIQVPQVLLGVGSVALLYVSVRKHFGPSAALIAGATLALTPVATLMFRFNNPDALLVFLLIAAVWALLRGLEDGRTRWMMLCGILIGFGFLTKQLQVMLIVPTLGLTYLVCGPARWGTRAMQLAAGLAAMIAAAGWWVLLVELTPEAQRPYVGGSADNSFLNLTFGYNGLDRLRGGDLGNLPAPPSGMAGPPPFGADAGWARLFNTTSGSQISWLLPTALVLLVMGLVLCRGAGRTDATRTHYLLWGGWLLTTGVVFSFMSGIYHDYYTVALAPAVAALTGIGATHLWQHRNTPWVSYALAVTVAATGVWAWVLLRRTTDFMPGLRWIVLAAGIVSAFSIVLCAVRPLAAGLQRGITYVAVIGAVTAAGAGPLAYSLQTLVTAHTGGIVTAGPTDNGMQGRQPSAPGPGGMPVGPPEQQPVTAKLVAQLLDNASSFTWVAAAKGSMDAAPYQLATDRPVMPLGGFGSGDPSPTLGQFQQYVAERRVHYFIAPAHDRPSGFPGKGDTQDEPTEADKITEWITAEFKALNIDGVTLYDLTAPR</sequence>
<name>A0A4R8S730_9MYCO</name>
<keyword evidence="2" id="KW-1003">Cell membrane</keyword>
<dbReference type="PANTHER" id="PTHR33908">
    <property type="entry name" value="MANNOSYLTRANSFERASE YKCB-RELATED"/>
    <property type="match status" value="1"/>
</dbReference>
<feature type="transmembrane region" description="Helical" evidence="9">
    <location>
        <begin position="419"/>
        <end position="441"/>
    </location>
</feature>
<dbReference type="EMBL" id="PECH01000008">
    <property type="protein sequence ID" value="TDZ80112.1"/>
    <property type="molecule type" value="Genomic_DNA"/>
</dbReference>
<keyword evidence="7 9" id="KW-0472">Membrane</keyword>
<feature type="transmembrane region" description="Helical" evidence="9">
    <location>
        <begin position="387"/>
        <end position="407"/>
    </location>
</feature>
<dbReference type="InterPro" id="IPR056785">
    <property type="entry name" value="YkcA/B-like_C"/>
</dbReference>
<feature type="transmembrane region" description="Helical" evidence="9">
    <location>
        <begin position="304"/>
        <end position="323"/>
    </location>
</feature>
<dbReference type="Pfam" id="PF13231">
    <property type="entry name" value="PMT_2"/>
    <property type="match status" value="1"/>
</dbReference>
<evidence type="ECO:0000256" key="9">
    <source>
        <dbReference type="SAM" id="Phobius"/>
    </source>
</evidence>
<dbReference type="InterPro" id="IPR050297">
    <property type="entry name" value="LipidA_mod_glycosyltrf_83"/>
</dbReference>
<protein>
    <submittedName>
        <fullName evidence="12">Dolichyl-phosphate-mannose-protein mannosyltransferase</fullName>
    </submittedName>
</protein>
<feature type="transmembrane region" description="Helical" evidence="9">
    <location>
        <begin position="146"/>
        <end position="164"/>
    </location>
</feature>
<evidence type="ECO:0000256" key="1">
    <source>
        <dbReference type="ARBA" id="ARBA00004651"/>
    </source>
</evidence>
<gene>
    <name evidence="12" type="ORF">DE4585_03863</name>
</gene>
<keyword evidence="5 9" id="KW-0812">Transmembrane</keyword>
<dbReference type="GO" id="GO:0009103">
    <property type="term" value="P:lipopolysaccharide biosynthetic process"/>
    <property type="evidence" value="ECO:0007669"/>
    <property type="project" value="UniProtKB-ARBA"/>
</dbReference>
<proteinExistence type="predicted"/>
<dbReference type="InterPro" id="IPR038731">
    <property type="entry name" value="RgtA/B/C-like"/>
</dbReference>
<reference evidence="12 13" key="1">
    <citation type="journal article" date="2019" name="Sci. Rep.">
        <title>Extended insight into the Mycobacterium chelonae-abscessus complex through whole genome sequencing of Mycobacterium salmoniphilum outbreak and Mycobacterium salmoniphilum-like strains.</title>
        <authorList>
            <person name="Behra P.R.K."/>
            <person name="Das S."/>
            <person name="Pettersson B.M.F."/>
            <person name="Shirreff L."/>
            <person name="DuCote T."/>
            <person name="Jacobsson K.G."/>
            <person name="Ennis D.G."/>
            <person name="Kirsebom L.A."/>
        </authorList>
    </citation>
    <scope>NUCLEOTIDE SEQUENCE [LARGE SCALE GENOMIC DNA]</scope>
    <source>
        <strain evidence="12 13">DE 4585</strain>
    </source>
</reference>
<evidence type="ECO:0000313" key="13">
    <source>
        <dbReference type="Proteomes" id="UP000295117"/>
    </source>
</evidence>
<dbReference type="AlphaFoldDB" id="A0A4R8S730"/>
<comment type="caution">
    <text evidence="12">The sequence shown here is derived from an EMBL/GenBank/DDBJ whole genome shotgun (WGS) entry which is preliminary data.</text>
</comment>
<feature type="transmembrane region" description="Helical" evidence="9">
    <location>
        <begin position="170"/>
        <end position="203"/>
    </location>
</feature>
<evidence type="ECO:0000256" key="7">
    <source>
        <dbReference type="ARBA" id="ARBA00023136"/>
    </source>
</evidence>
<evidence type="ECO:0000256" key="2">
    <source>
        <dbReference type="ARBA" id="ARBA00022475"/>
    </source>
</evidence>
<comment type="subcellular location">
    <subcellularLocation>
        <location evidence="1">Cell membrane</location>
        <topology evidence="1">Multi-pass membrane protein</topology>
    </subcellularLocation>
</comment>
<dbReference type="GO" id="GO:0005886">
    <property type="term" value="C:plasma membrane"/>
    <property type="evidence" value="ECO:0007669"/>
    <property type="project" value="UniProtKB-SubCell"/>
</dbReference>
<evidence type="ECO:0000256" key="5">
    <source>
        <dbReference type="ARBA" id="ARBA00022692"/>
    </source>
</evidence>
<accession>A0A4R8S730</accession>
<evidence type="ECO:0000256" key="3">
    <source>
        <dbReference type="ARBA" id="ARBA00022676"/>
    </source>
</evidence>
<organism evidence="12 13">
    <name type="scientific">Mycobacteroides salmoniphilum</name>
    <dbReference type="NCBI Taxonomy" id="404941"/>
    <lineage>
        <taxon>Bacteria</taxon>
        <taxon>Bacillati</taxon>
        <taxon>Actinomycetota</taxon>
        <taxon>Actinomycetes</taxon>
        <taxon>Mycobacteriales</taxon>
        <taxon>Mycobacteriaceae</taxon>
        <taxon>Mycobacteroides</taxon>
    </lineage>
</organism>
<dbReference type="Pfam" id="PF24878">
    <property type="entry name" value="YkcB_C"/>
    <property type="match status" value="1"/>
</dbReference>
<keyword evidence="3 12" id="KW-0328">Glycosyltransferase</keyword>